<proteinExistence type="predicted"/>
<reference evidence="2" key="1">
    <citation type="submission" date="2024-04" db="EMBL/GenBank/DDBJ databases">
        <authorList>
            <person name="Shaw F."/>
            <person name="Minotto A."/>
        </authorList>
    </citation>
    <scope>NUCLEOTIDE SEQUENCE [LARGE SCALE GENOMIC DNA]</scope>
</reference>
<dbReference type="EMBL" id="OZ037950">
    <property type="protein sequence ID" value="CAL1712249.1"/>
    <property type="molecule type" value="Genomic_DNA"/>
</dbReference>
<dbReference type="Proteomes" id="UP001497453">
    <property type="component" value="Chromosome 7"/>
</dbReference>
<evidence type="ECO:0000313" key="2">
    <source>
        <dbReference type="Proteomes" id="UP001497453"/>
    </source>
</evidence>
<keyword evidence="2" id="KW-1185">Reference proteome</keyword>
<gene>
    <name evidence="1" type="ORF">GFSPODELE1_LOCUS8739</name>
</gene>
<sequence length="555" mass="62552">MFLQPAVIHDVAEEDSWPGPVKKLASQLREPLPGYASSASHLQNLQIVAGLPYELEANTRTSELMPSSQTAPTTLNDVLTFVLSIVASVRHATADSDAIGIPRHISPLIYTLFLALSHFDRDACRLSQVPFILPRIKGVAMIFEDAAEDALKVDGIATFLSCIAVPQCDQPSNVDTETTQKPDHPATDRILSMSEESVAAHAALYLPSDDEDEEMVEDRPEMSRKVTVPVLDVPFDAHVLPGRGLRSCAVLPILAVADLDNIEPLLCSILYQRFVWGIDEPVVGFAVSEFDPNLPLYFGWIDIQNNKPIVNICRPSIHVAFNPAIGLFNMADPYSACVLAQFLLSLQSQYDAVKESAAQLRFNRLCWRSDHRDDDEQALGGIGSDQNSRVPQWLQSLPRRFDSSNDKIIHSRRATIHVCIKSETNQDVFQEDTVSSDELNEENWAEASPNWLQYREDIDSQTSYISASSTSFVVRRRSPQRRDDEFLFAAWHTERNVAMIGQMYQDNKQPDCHEINEMVDLYRSTLQFAWPKEWDNLVSPCRNSYLCWPTTRMNW</sequence>
<evidence type="ECO:0000313" key="1">
    <source>
        <dbReference type="EMBL" id="CAL1712249.1"/>
    </source>
</evidence>
<accession>A0ABP1DYD2</accession>
<name>A0ABP1DYD2_9APHY</name>
<organism evidence="1 2">
    <name type="scientific">Somion occarium</name>
    <dbReference type="NCBI Taxonomy" id="3059160"/>
    <lineage>
        <taxon>Eukaryota</taxon>
        <taxon>Fungi</taxon>
        <taxon>Dikarya</taxon>
        <taxon>Basidiomycota</taxon>
        <taxon>Agaricomycotina</taxon>
        <taxon>Agaricomycetes</taxon>
        <taxon>Polyporales</taxon>
        <taxon>Cerrenaceae</taxon>
        <taxon>Somion</taxon>
    </lineage>
</organism>
<protein>
    <submittedName>
        <fullName evidence="1">Uncharacterized protein</fullName>
    </submittedName>
</protein>